<keyword evidence="5" id="KW-0539">Nucleus</keyword>
<dbReference type="RefSeq" id="XP_052905813.1">
    <property type="nucleotide sequence ID" value="XM_053047988.1"/>
</dbReference>
<dbReference type="HOGENOM" id="CLU_002383_0_0_1"/>
<dbReference type="PANTHER" id="PTHR11139:SF69">
    <property type="entry name" value="SERINE_THREONINE-PROTEIN KINASE ATR"/>
    <property type="match status" value="1"/>
</dbReference>
<dbReference type="SUPFAM" id="SSF56112">
    <property type="entry name" value="Protein kinase-like (PK-like)"/>
    <property type="match status" value="1"/>
</dbReference>
<dbReference type="EMBL" id="AKIJ01000001">
    <property type="protein sequence ID" value="KFG27258.1"/>
    <property type="molecule type" value="Genomic_DNA"/>
</dbReference>
<dbReference type="SMART" id="SM00146">
    <property type="entry name" value="PI3Kc"/>
    <property type="match status" value="1"/>
</dbReference>
<keyword evidence="3" id="KW-0418">Kinase</keyword>
<dbReference type="Gene3D" id="1.10.1070.11">
    <property type="entry name" value="Phosphatidylinositol 3-/4-kinase, catalytic domain"/>
    <property type="match status" value="1"/>
</dbReference>
<keyword evidence="3" id="KW-0723">Serine/threonine-protein kinase</keyword>
<dbReference type="Proteomes" id="UP000054524">
    <property type="component" value="Unassembled WGS sequence"/>
</dbReference>
<evidence type="ECO:0000313" key="8">
    <source>
        <dbReference type="Proteomes" id="UP000054524"/>
    </source>
</evidence>
<organism evidence="7 8">
    <name type="scientific">Nematocida ausubeli (strain ATCC PRA-371 / ERTm2)</name>
    <name type="common">Nematode killer fungus</name>
    <dbReference type="NCBI Taxonomy" id="1913371"/>
    <lineage>
        <taxon>Eukaryota</taxon>
        <taxon>Fungi</taxon>
        <taxon>Fungi incertae sedis</taxon>
        <taxon>Microsporidia</taxon>
        <taxon>Nematocida</taxon>
    </lineage>
</organism>
<evidence type="ECO:0000256" key="3">
    <source>
        <dbReference type="ARBA" id="ARBA00022527"/>
    </source>
</evidence>
<dbReference type="InterPro" id="IPR036940">
    <property type="entry name" value="PI3/4_kinase_cat_sf"/>
</dbReference>
<gene>
    <name evidence="7" type="ORF">NESG_00336</name>
</gene>
<comment type="similarity">
    <text evidence="2">Belongs to the PI3/PI4-kinase family. ATM subfamily.</text>
</comment>
<dbReference type="GO" id="GO:0000077">
    <property type="term" value="P:DNA damage checkpoint signaling"/>
    <property type="evidence" value="ECO:0007669"/>
    <property type="project" value="TreeGrafter"/>
</dbReference>
<keyword evidence="3" id="KW-0808">Transferase</keyword>
<dbReference type="CDD" id="cd00892">
    <property type="entry name" value="PIKKc_ATR"/>
    <property type="match status" value="1"/>
</dbReference>
<keyword evidence="8" id="KW-1185">Reference proteome</keyword>
<evidence type="ECO:0000256" key="4">
    <source>
        <dbReference type="ARBA" id="ARBA00022763"/>
    </source>
</evidence>
<proteinExistence type="inferred from homology"/>
<dbReference type="GO" id="GO:0000723">
    <property type="term" value="P:telomere maintenance"/>
    <property type="evidence" value="ECO:0007669"/>
    <property type="project" value="TreeGrafter"/>
</dbReference>
<dbReference type="GO" id="GO:0004674">
    <property type="term" value="F:protein serine/threonine kinase activity"/>
    <property type="evidence" value="ECO:0007669"/>
    <property type="project" value="UniProtKB-KW"/>
</dbReference>
<dbReference type="Pfam" id="PF00454">
    <property type="entry name" value="PI3_PI4_kinase"/>
    <property type="match status" value="1"/>
</dbReference>
<evidence type="ECO:0000259" key="6">
    <source>
        <dbReference type="PROSITE" id="PS50290"/>
    </source>
</evidence>
<keyword evidence="4" id="KW-0227">DNA damage</keyword>
<evidence type="ECO:0000256" key="1">
    <source>
        <dbReference type="ARBA" id="ARBA00004123"/>
    </source>
</evidence>
<comment type="caution">
    <text evidence="7">The sequence shown here is derived from an EMBL/GenBank/DDBJ whole genome shotgun (WGS) entry which is preliminary data.</text>
</comment>
<evidence type="ECO:0000256" key="2">
    <source>
        <dbReference type="ARBA" id="ARBA00010769"/>
    </source>
</evidence>
<evidence type="ECO:0000313" key="7">
    <source>
        <dbReference type="EMBL" id="KFG27258.1"/>
    </source>
</evidence>
<dbReference type="GeneID" id="77675309"/>
<dbReference type="GO" id="GO:0006281">
    <property type="term" value="P:DNA repair"/>
    <property type="evidence" value="ECO:0007669"/>
    <property type="project" value="TreeGrafter"/>
</dbReference>
<dbReference type="PROSITE" id="PS50290">
    <property type="entry name" value="PI3_4_KINASE_3"/>
    <property type="match status" value="1"/>
</dbReference>
<comment type="subcellular location">
    <subcellularLocation>
        <location evidence="1">Nucleus</location>
    </subcellularLocation>
</comment>
<dbReference type="Pfam" id="PF23593">
    <property type="entry name" value="HEAT_ATR"/>
    <property type="match status" value="1"/>
</dbReference>
<accession>A0A086J540</accession>
<dbReference type="GO" id="GO:0005694">
    <property type="term" value="C:chromosome"/>
    <property type="evidence" value="ECO:0007669"/>
    <property type="project" value="TreeGrafter"/>
</dbReference>
<reference evidence="7 8" key="1">
    <citation type="journal article" date="2014" name="Genome Announc.">
        <title>Genome Sequence of the Microsporidian Species Nematocida sp1 Strain ERTm6 (ATCC PRA-372).</title>
        <authorList>
            <person name="Bakowski M.A."/>
            <person name="Priest M."/>
            <person name="Young S."/>
            <person name="Cuomo C.A."/>
            <person name="Troemel E.R."/>
        </authorList>
    </citation>
    <scope>NUCLEOTIDE SEQUENCE [LARGE SCALE GENOMIC DNA]</scope>
    <source>
        <strain evidence="7 8">ERTm6</strain>
    </source>
</reference>
<dbReference type="InterPro" id="IPR011009">
    <property type="entry name" value="Kinase-like_dom_sf"/>
</dbReference>
<evidence type="ECO:0000256" key="5">
    <source>
        <dbReference type="ARBA" id="ARBA00023242"/>
    </source>
</evidence>
<protein>
    <recommendedName>
        <fullName evidence="6">PI3K/PI4K catalytic domain-containing protein</fullName>
    </recommendedName>
</protein>
<sequence length="1818" mass="210999">MDELFTKEKTLCNVSLKERALWVFLESVERLQSRKISNALLARIEEDHLEMTEIFVFIDEFIRVGRSLNPYGLERLKRKFDGLRLVRYIVSKPLQFTQKDETLLCSLIDFLDVKMVEKKEFFYSPDIVQISIMFYLARRSKIPALEIKYSIELIDIIKRRKTHRTQAYLEEIVSLATRQIENTEYIEELKAQIKEGWPYEKTNPAQKTLLGLLGEESCPYENFSKRHIPIHIVSPLFIRDKQTIHLLPVIFCIGRLLEENPDILSVLSSGFINCVSPHCKERINLEHAKYYLMHKIRIDAEVDKLVNETLMHTLTASCIIPKGTMHLKKYQTHRYLSYIVNTLKKLERKQTEDKTVTVLLFEVLQYFPIYGENEEYVISLAKAACQESSVTKMLLVLNILYKVQGTKKIGFAVALLSHALIKREDTFYTNTVVYAVGKKQRIYLQMAKPLVLDHFLYRSADAQDPTTFTALSKLYGYKTVKEFMEGEKYYLGPRLWQTERVDEYYTNLPTIFIYYAIYIYQTGKGGGLSTKIIEQLKKTMEDMGVEVAVIIFLAVPEPTEFFKECGLDVKDLLGKHSLISILCAARKILEEKIVHVKNCIFNLIYSALSYTHQHDGTYYVQEVREIILFLVYTGNIKGKEICCEMNCSKNQFFNQIIGKSKKQDILQNRYMIAQDLTKEQKQTIEKMVGEDPSLYFEEATTFSDAVIRIYPYLKVRTSLEFLSIKKIFPLIFNASHEEVHEFAQSHWAQCKQLIISLYRMYSDSKDKEALQALGCFGIFGIDAFEERNETPDRFIDETIQCLNFDYAKEKSLIAEFFISKVFVPIYYETHDDLLQYIIQELLKDVKRQSFTEGSDLLGKLQTSQYIIEIDQARLKEIQKQSHLPAYRRGISYSCFLVNLIGVLAQIPAEEYAFHVLHDSMAILDTVESKRWLQRHKVSILQWYLFMMIFSLKKDYLDSIRTHFLPVFNDIKNGVLVDLDILRSIISSSMYMNSIFTEEELLLCSRHVQDRHLTIRVLEVQMQKCKYTAMRDVFLTNIQKEYLEIEEKDVVFGINAAITKLSPVNLAAELKINNEHANYIYLNRKILNHTPIQTDIDAKYKELFRSINSQDMPMMDILKKAEQSMQEWACTAPVHTFSRDTASLRSFLVDVHLLQDCKILQKMPLPKALEIIKDRRELPRTYQSLRISEIHRNLFQLLPETPEVIRAEEDALLYGVRIARKSGQCELSEKLLIRSILKDDWRVFYEKAKIHLEKNNKSLAKQALQRLMDNLPINSKYKEKAILLNTEIEQSKEIYKNALSTLKTNERLYFKYGKYLERKQPVYAFKMFCKALECGSEKALEIIPKLIHYLTDTTGPDHAKEDIHECVLVMKETLERVDIKIFRRFYVQILARLSHKEKSVAQLLLKISKQLIEKFPSEFAWRTLSLYTSKNTAVHAMIGSTSFTFRKLFSDVFTFTQALAKLSMHSAGSGVVSIPSILGSSISVSRGIPAPFDDFLSEIISISDNMFVFSTLQRPKKIQALTSAGCYKSFLCKANDDLRKDAGFMDLNMLLNSLFQSNDKCRAYNIRVYTVVPITEKMGIIEFVQNLSTLKEMCVSLLPEVGVSLKEISEEYGFMKKISMLGEKNLKEILKKVPPIFPTYLLRTFMRPIEWLQARKRYTITYAVMNAVGYLMGLGDRHCENILFDEKTGETVHVDLNCIFDKAYTLPVPETVPFRLTQNIVAAFGPTKEEGQYKLTLERVMKFLSINRDLIVANLLGFVHDPLGEWTGRNSTKTAIDIIEKIKAKLDFDDEIAKSSLLIERSMSLEALAKIYVWWLPFI</sequence>
<dbReference type="PANTHER" id="PTHR11139">
    <property type="entry name" value="ATAXIA TELANGIECTASIA MUTATED ATM -RELATED"/>
    <property type="match status" value="1"/>
</dbReference>
<dbReference type="Gene3D" id="3.30.1010.10">
    <property type="entry name" value="Phosphatidylinositol 3-kinase Catalytic Subunit, Chain A, domain 4"/>
    <property type="match status" value="1"/>
</dbReference>
<dbReference type="InterPro" id="IPR050517">
    <property type="entry name" value="DDR_Repair_Kinase"/>
</dbReference>
<name>A0A086J540_NEMA1</name>
<dbReference type="InterPro" id="IPR057564">
    <property type="entry name" value="HEAT_ATR"/>
</dbReference>
<dbReference type="GO" id="GO:0005634">
    <property type="term" value="C:nucleus"/>
    <property type="evidence" value="ECO:0007669"/>
    <property type="project" value="UniProtKB-SubCell"/>
</dbReference>
<dbReference type="InterPro" id="IPR000403">
    <property type="entry name" value="PI3/4_kinase_cat_dom"/>
</dbReference>
<feature type="domain" description="PI3K/PI4K catalytic" evidence="6">
    <location>
        <begin position="1501"/>
        <end position="1806"/>
    </location>
</feature>